<dbReference type="RefSeq" id="WP_060547949.1">
    <property type="nucleotide sequence ID" value="NZ_JYLI01000001.1"/>
</dbReference>
<keyword evidence="1" id="KW-0175">Coiled coil</keyword>
<sequence>MTDTLIKRAVEAQFRTRPTLRTVVAQMLADHLQEKYPPLTLPVAQLRLALPREGGGRSLSPLLEVALEYIATGIFPEFTARDGLDAYLSDASGTRLSFEHNGTRSYKLAVVEAVIRELPFIVHVGVQDALTAYWNKPGDAGGSRWHWFSAILQGQLRAAAIRQLADDVPALQRLIHLADYPARETRSQRAGAESSLHAYSVETRLVQGETRVTVQSSDIVLVDGKQVWLCGLSGRIEAYPSLDAFGQAWGRRMAQRFTADSVTWQLYEPDGNIFEVQAALVLNGQLEDIAAVDLTQAITLDRLEALFESITDPAAQLDEAAVTPPPPLQRIEAVLPDWLQHASPDLRLAYHGCLLEQASARRLDNAKTWLEGLDDIRTYARRHLDNQLCLERNAWLTGKRSCETDAAHYTADHLELTFKVPYGTLSGGYVETERMSLVDLALKNLSGKPRGSMTLRDTSGQAIEAWLTPDYVERLVQRVDIGLNYTRYIRQALLTDTDEAKQRKSRFISQRPLELKSQALEHAIKGEAGLTATGADYVAAVLAASRVERYVDNREIVMRPLAFQRKPGAKSDAVQHMFIIEARNGEDGPHLLYRPTYRQSLLQFSSRERLLQAIVKPGELQDSVLAWLDENARTVYDNGGFSEPHYVRIIGIGAEFDPLPAVPAPATLAATDDESNAELLQSLTNGQLMEYLFTSEARQLLEQADRESTSNAESRWALILEGAQLGFNTLLMLVRGPAAVVGWFVQLIQSLAQDLPALVSDDSTARELAWIDVLLNTAMVLVHKATASPTPQRSPIDQTTLARLPLRRAADHAAKPLPVIKRGVVGLPSEPPGGGRTLVDFDHSLAGDTASARLRDKLLNYKVAWPDPAPSPVEIGALKGLYKIDRVWHASVGGLLFRVNIVPGFNEVFIVHPEKPAHPGIRLKTDGKGHWTLDRGLKLLGGGPKRLAQLREENQRKTREMVAKMESLALEITEQMNEFNASLTRMQAAYDDLIKQGNTLKTVWKLLEHADTVQKTALVKRHQLEMQGYARLRNQYEVLLEPLQARYEQLLPLRLELVEVGRSLEKYGGAGVHVRDRAKTLQTLWGNQLAIHTYLRGWADTLRFTGSGEPMSELASRMLPEKWLGDPTAYNEHVARAIELADTLQRMATLSQAMEATLNQLEQDSVAGRAIRESLLAGIKYPQHFFSESLKLNALIPLSWVMVEPFEPGLTRTPQEALYVEHLEYRDLTKAVLSHIEVRSSSGYTLAEQRQVYDTVLVMYRRYEHATQTLKTINPRRLHTTSERLLKQLDSARRLAESELEAVVSQQEELESRQPAANRLPPKAATKRVFKTRKHRYYVGDLQSAGAASGTTHMVITDTMTGEAIARYDQQADGWAQARQDTPVTPEPAPTVQSLTTLKSQGLELIRQRQEIERVIGTQQQKLLSPLTRQEVNPADWDALLSTQASKLDALADTIAREHPGSPAAQDLIDDFRANARDMNRKAQRVTSDAYKQQWPTLEGIDYLWRHKEIDINLTSQADPLRPTLSGDFFTEYAVYDKARKPAAVLWYAHFHYASAQAAPTAYTRAHLKLPEQRKFTQKDLLKQHVQVQLRAQQEAGAEPLGKILYVLIEPPTDRLFLNIAPSTAG</sequence>
<evidence type="ECO:0000256" key="1">
    <source>
        <dbReference type="SAM" id="Coils"/>
    </source>
</evidence>
<feature type="domain" description="Dermonecrotic toxin N-terminal" evidence="2">
    <location>
        <begin position="372"/>
        <end position="615"/>
    </location>
</feature>
<organism evidence="3 4">
    <name type="scientific">Pseudomonas poae</name>
    <dbReference type="NCBI Taxonomy" id="200451"/>
    <lineage>
        <taxon>Bacteria</taxon>
        <taxon>Pseudomonadati</taxon>
        <taxon>Pseudomonadota</taxon>
        <taxon>Gammaproteobacteria</taxon>
        <taxon>Pseudomonadales</taxon>
        <taxon>Pseudomonadaceae</taxon>
        <taxon>Pseudomonas</taxon>
    </lineage>
</organism>
<evidence type="ECO:0000313" key="4">
    <source>
        <dbReference type="Proteomes" id="UP000181903"/>
    </source>
</evidence>
<dbReference type="EMBL" id="LT629706">
    <property type="protein sequence ID" value="SDN41993.1"/>
    <property type="molecule type" value="Genomic_DNA"/>
</dbReference>
<evidence type="ECO:0000313" key="3">
    <source>
        <dbReference type="EMBL" id="SDN41993.1"/>
    </source>
</evidence>
<dbReference type="Pfam" id="PF20178">
    <property type="entry name" value="ToxA_N"/>
    <property type="match status" value="1"/>
</dbReference>
<name>A0ABY0RAN3_9PSED</name>
<gene>
    <name evidence="3" type="ORF">SAMN04490208_0266</name>
</gene>
<dbReference type="InterPro" id="IPR046673">
    <property type="entry name" value="ToxA_N"/>
</dbReference>
<evidence type="ECO:0000259" key="2">
    <source>
        <dbReference type="Pfam" id="PF20178"/>
    </source>
</evidence>
<feature type="coiled-coil region" evidence="1">
    <location>
        <begin position="1286"/>
        <end position="1313"/>
    </location>
</feature>
<accession>A0ABY0RAN3</accession>
<reference evidence="3 4" key="1">
    <citation type="submission" date="2016-10" db="EMBL/GenBank/DDBJ databases">
        <authorList>
            <person name="Varghese N."/>
            <person name="Submissions S."/>
        </authorList>
    </citation>
    <scope>NUCLEOTIDE SEQUENCE [LARGE SCALE GENOMIC DNA]</scope>
    <source>
        <strain evidence="3 4">BS2776</strain>
    </source>
</reference>
<protein>
    <recommendedName>
        <fullName evidence="2">Dermonecrotic toxin N-terminal domain-containing protein</fullName>
    </recommendedName>
</protein>
<dbReference type="Proteomes" id="UP000181903">
    <property type="component" value="Chromosome I"/>
</dbReference>
<proteinExistence type="predicted"/>
<feature type="coiled-coil region" evidence="1">
    <location>
        <begin position="947"/>
        <end position="996"/>
    </location>
</feature>
<keyword evidence="4" id="KW-1185">Reference proteome</keyword>